<proteinExistence type="predicted"/>
<feature type="signal peptide" evidence="1">
    <location>
        <begin position="1"/>
        <end position="18"/>
    </location>
</feature>
<sequence length="106" mass="11812">MKYALAVLMLLLPGIACAEETLTEKCTSDAASSYRSDGDRELFVYDIENTCDYRLRCELNIALLNAFGLKVDHKILTIEPKSHGSLVLWVKSAGGMSTRRHTCKQT</sequence>
<organism evidence="2 3">
    <name type="scientific">Bradyrhizobium lablabi</name>
    <dbReference type="NCBI Taxonomy" id="722472"/>
    <lineage>
        <taxon>Bacteria</taxon>
        <taxon>Pseudomonadati</taxon>
        <taxon>Pseudomonadota</taxon>
        <taxon>Alphaproteobacteria</taxon>
        <taxon>Hyphomicrobiales</taxon>
        <taxon>Nitrobacteraceae</taxon>
        <taxon>Bradyrhizobium</taxon>
    </lineage>
</organism>
<keyword evidence="1" id="KW-0732">Signal</keyword>
<evidence type="ECO:0000313" key="3">
    <source>
        <dbReference type="Proteomes" id="UP000183208"/>
    </source>
</evidence>
<evidence type="ECO:0000313" key="2">
    <source>
        <dbReference type="EMBL" id="SED45527.1"/>
    </source>
</evidence>
<dbReference type="EMBL" id="FNTI01000001">
    <property type="protein sequence ID" value="SED45527.1"/>
    <property type="molecule type" value="Genomic_DNA"/>
</dbReference>
<dbReference type="RefSeq" id="WP_074822772.1">
    <property type="nucleotide sequence ID" value="NZ_FNTI01000001.1"/>
</dbReference>
<dbReference type="AlphaFoldDB" id="A0A1M7ANU2"/>
<gene>
    <name evidence="2" type="ORF">SAMN05444171_4152</name>
</gene>
<protein>
    <submittedName>
        <fullName evidence="2">Uncharacterized protein</fullName>
    </submittedName>
</protein>
<dbReference type="Proteomes" id="UP000183208">
    <property type="component" value="Unassembled WGS sequence"/>
</dbReference>
<accession>A0A1M7ANU2</accession>
<reference evidence="2 3" key="1">
    <citation type="submission" date="2016-10" db="EMBL/GenBank/DDBJ databases">
        <authorList>
            <person name="de Groot N.N."/>
        </authorList>
    </citation>
    <scope>NUCLEOTIDE SEQUENCE [LARGE SCALE GENOMIC DNA]</scope>
    <source>
        <strain evidence="2 3">GAS522</strain>
    </source>
</reference>
<dbReference type="OrthoDB" id="8247788at2"/>
<feature type="chain" id="PRO_5030031712" evidence="1">
    <location>
        <begin position="19"/>
        <end position="106"/>
    </location>
</feature>
<evidence type="ECO:0000256" key="1">
    <source>
        <dbReference type="SAM" id="SignalP"/>
    </source>
</evidence>
<name>A0A1M7ANU2_9BRAD</name>